<dbReference type="Pfam" id="PF18962">
    <property type="entry name" value="Por_Secre_tail"/>
    <property type="match status" value="1"/>
</dbReference>
<accession>A0ABV2LS65</accession>
<protein>
    <recommendedName>
        <fullName evidence="3">Secretion system C-terminal sorting domain-containing protein</fullName>
    </recommendedName>
</protein>
<reference evidence="4 5" key="1">
    <citation type="submission" date="2024-06" db="EMBL/GenBank/DDBJ databases">
        <title>Genomic Encyclopedia of Type Strains, Phase IV (KMG-IV): sequencing the most valuable type-strain genomes for metagenomic binning, comparative biology and taxonomic classification.</title>
        <authorList>
            <person name="Goeker M."/>
        </authorList>
    </citation>
    <scope>NUCLEOTIDE SEQUENCE [LARGE SCALE GENOMIC DNA]</scope>
    <source>
        <strain evidence="4 5">DSM 29388</strain>
    </source>
</reference>
<sequence>MKKHLFYLSLLLGGSMSFAQMAESSVGATFDSSVPEVVVEGVQEGTLYSNGPYYNVEGSPNVSLLENSTLGMTTLGAGASNATGFLVADDWEVTEPVSVESFQFYTYQTGSTTASTINFVSVTIYDGEPGAGGNIIYGDEFENFYATSDFTGAYRRAETSPSDNTRPIMIVTAETPDLVLQPGTYWIAFNFGGTLASGPWAPPIAILGELNTGNAKQFNPDTASWANLEDGGSFTQLGLPFEVNGETLAAVNDMSSNSIKIYPNPVTNMLNISSKGNIQDVSIMNMSGQVVLKSTDSQINVSSLAKGAYLVRATVDGKVKTTKFVKK</sequence>
<gene>
    <name evidence="4" type="ORF">ABID46_000999</name>
</gene>
<dbReference type="RefSeq" id="WP_354507693.1">
    <property type="nucleotide sequence ID" value="NZ_JBEPMO010000004.1"/>
</dbReference>
<dbReference type="EMBL" id="JBEPMO010000004">
    <property type="protein sequence ID" value="MET3731430.1"/>
    <property type="molecule type" value="Genomic_DNA"/>
</dbReference>
<proteinExistence type="predicted"/>
<keyword evidence="5" id="KW-1185">Reference proteome</keyword>
<evidence type="ECO:0000313" key="4">
    <source>
        <dbReference type="EMBL" id="MET3731430.1"/>
    </source>
</evidence>
<dbReference type="InterPro" id="IPR026444">
    <property type="entry name" value="Secre_tail"/>
</dbReference>
<name>A0ABV2LS65_9FLAO</name>
<evidence type="ECO:0000256" key="2">
    <source>
        <dbReference type="SAM" id="SignalP"/>
    </source>
</evidence>
<keyword evidence="1 2" id="KW-0732">Signal</keyword>
<feature type="domain" description="Secretion system C-terminal sorting" evidence="3">
    <location>
        <begin position="261"/>
        <end position="325"/>
    </location>
</feature>
<evidence type="ECO:0000256" key="1">
    <source>
        <dbReference type="ARBA" id="ARBA00022729"/>
    </source>
</evidence>
<feature type="chain" id="PRO_5045217369" description="Secretion system C-terminal sorting domain-containing protein" evidence="2">
    <location>
        <begin position="23"/>
        <end position="327"/>
    </location>
</feature>
<evidence type="ECO:0000313" key="5">
    <source>
        <dbReference type="Proteomes" id="UP001549146"/>
    </source>
</evidence>
<comment type="caution">
    <text evidence="4">The sequence shown here is derived from an EMBL/GenBank/DDBJ whole genome shotgun (WGS) entry which is preliminary data.</text>
</comment>
<dbReference type="NCBIfam" id="TIGR04183">
    <property type="entry name" value="Por_Secre_tail"/>
    <property type="match status" value="1"/>
</dbReference>
<feature type="signal peptide" evidence="2">
    <location>
        <begin position="1"/>
        <end position="22"/>
    </location>
</feature>
<evidence type="ECO:0000259" key="3">
    <source>
        <dbReference type="Pfam" id="PF18962"/>
    </source>
</evidence>
<dbReference type="Proteomes" id="UP001549146">
    <property type="component" value="Unassembled WGS sequence"/>
</dbReference>
<organism evidence="4 5">
    <name type="scientific">Moheibacter stercoris</name>
    <dbReference type="NCBI Taxonomy" id="1628251"/>
    <lineage>
        <taxon>Bacteria</taxon>
        <taxon>Pseudomonadati</taxon>
        <taxon>Bacteroidota</taxon>
        <taxon>Flavobacteriia</taxon>
        <taxon>Flavobacteriales</taxon>
        <taxon>Weeksellaceae</taxon>
        <taxon>Moheibacter</taxon>
    </lineage>
</organism>